<evidence type="ECO:0000259" key="2">
    <source>
        <dbReference type="PROSITE" id="PS51184"/>
    </source>
</evidence>
<dbReference type="AlphaFoldDB" id="A0A9P8LF08"/>
<evidence type="ECO:0000256" key="1">
    <source>
        <dbReference type="SAM" id="MobiDB-lite"/>
    </source>
</evidence>
<organism evidence="3 4">
    <name type="scientific">Trichoglossum hirsutum</name>
    <dbReference type="NCBI Taxonomy" id="265104"/>
    <lineage>
        <taxon>Eukaryota</taxon>
        <taxon>Fungi</taxon>
        <taxon>Dikarya</taxon>
        <taxon>Ascomycota</taxon>
        <taxon>Pezizomycotina</taxon>
        <taxon>Geoglossomycetes</taxon>
        <taxon>Geoglossales</taxon>
        <taxon>Geoglossaceae</taxon>
        <taxon>Trichoglossum</taxon>
    </lineage>
</organism>
<evidence type="ECO:0000313" key="3">
    <source>
        <dbReference type="EMBL" id="KAH0562968.1"/>
    </source>
</evidence>
<dbReference type="SUPFAM" id="SSF51197">
    <property type="entry name" value="Clavaminate synthase-like"/>
    <property type="match status" value="1"/>
</dbReference>
<feature type="region of interest" description="Disordered" evidence="1">
    <location>
        <begin position="1"/>
        <end position="55"/>
    </location>
</feature>
<protein>
    <recommendedName>
        <fullName evidence="2">JmjC domain-containing protein</fullName>
    </recommendedName>
</protein>
<dbReference type="SMART" id="SM00558">
    <property type="entry name" value="JmjC"/>
    <property type="match status" value="1"/>
</dbReference>
<sequence length="511" mass="57864">MTNNDIDPSHLQATIDDDDEDGARTRVPDKASDKRKRRDTEDGSRQKHKKERGTISRQRAKDFDIIIGQALIEWGRYNTNFQTSGTEGESELNDFLQELERISEFAETGATAARLLSSLRKNYSPIDILMTIQSKLPDLPKDDVILLTDAKCLENVLSRPFRVPLLHRTTTDRFCLGSRMDFSIHDLLVHLEKAYLNAKSSVSVYDYSIQDPSKRTRETTVNELLSYFRSDNSHNVGLNFLDIENRTGIRFCPSQIILQDITTILEARNQPDIGKTRSEWKAEPLKEFFLLSGENAISPIHVDKGGANTWILILEGRKIWYFPRHVTAQTVRWLAYAGSQYLEGYEDGWVKVELRPGDLLIMPPTFPHAVFTPESCLAVGSQFYTAGNLSHSIEGLKLQEDYPDISNEGLDDSVYRTLGKVLREYGTIATSVNKAHIISNCSLFPDPPAPTELNKFSKTSLIDILKSRGVTFSSGATKNELLQLSSQGERTPRETFLEAIQSFREQFKFGE</sequence>
<feature type="domain" description="JmjC" evidence="2">
    <location>
        <begin position="232"/>
        <end position="400"/>
    </location>
</feature>
<dbReference type="EMBL" id="JAGHQM010000276">
    <property type="protein sequence ID" value="KAH0562968.1"/>
    <property type="molecule type" value="Genomic_DNA"/>
</dbReference>
<dbReference type="InterPro" id="IPR003347">
    <property type="entry name" value="JmjC_dom"/>
</dbReference>
<dbReference type="Gene3D" id="2.60.120.650">
    <property type="entry name" value="Cupin"/>
    <property type="match status" value="1"/>
</dbReference>
<dbReference type="PROSITE" id="PS51184">
    <property type="entry name" value="JMJC"/>
    <property type="match status" value="1"/>
</dbReference>
<evidence type="ECO:0000313" key="4">
    <source>
        <dbReference type="Proteomes" id="UP000750711"/>
    </source>
</evidence>
<dbReference type="Pfam" id="PF08007">
    <property type="entry name" value="JmjC_2"/>
    <property type="match status" value="1"/>
</dbReference>
<name>A0A9P8LF08_9PEZI</name>
<gene>
    <name evidence="3" type="ORF">GP486_002469</name>
</gene>
<feature type="compositionally biased region" description="Basic and acidic residues" evidence="1">
    <location>
        <begin position="22"/>
        <end position="45"/>
    </location>
</feature>
<dbReference type="Proteomes" id="UP000750711">
    <property type="component" value="Unassembled WGS sequence"/>
</dbReference>
<reference evidence="3" key="1">
    <citation type="submission" date="2021-03" db="EMBL/GenBank/DDBJ databases">
        <title>Comparative genomics and phylogenomic investigation of the class Geoglossomycetes provide insights into ecological specialization and systematics.</title>
        <authorList>
            <person name="Melie T."/>
            <person name="Pirro S."/>
            <person name="Miller A.N."/>
            <person name="Quandt A."/>
        </authorList>
    </citation>
    <scope>NUCLEOTIDE SEQUENCE</scope>
    <source>
        <strain evidence="3">CAQ_001_2017</strain>
    </source>
</reference>
<accession>A0A9P8LF08</accession>
<keyword evidence="4" id="KW-1185">Reference proteome</keyword>
<comment type="caution">
    <text evidence="3">The sequence shown here is derived from an EMBL/GenBank/DDBJ whole genome shotgun (WGS) entry which is preliminary data.</text>
</comment>
<proteinExistence type="predicted"/>